<dbReference type="Pfam" id="PF00702">
    <property type="entry name" value="Hydrolase"/>
    <property type="match status" value="1"/>
</dbReference>
<dbReference type="Pfam" id="PF13242">
    <property type="entry name" value="Hydrolase_like"/>
    <property type="match status" value="1"/>
</dbReference>
<dbReference type="Gene3D" id="3.40.50.1000">
    <property type="entry name" value="HAD superfamily/HAD-like"/>
    <property type="match status" value="2"/>
</dbReference>
<dbReference type="AlphaFoldDB" id="A0A8J7PH62"/>
<keyword evidence="1" id="KW-0378">Hydrolase</keyword>
<evidence type="ECO:0000313" key="1">
    <source>
        <dbReference type="EMBL" id="MBN8661317.1"/>
    </source>
</evidence>
<gene>
    <name evidence="1" type="ORF">J0M35_13195</name>
</gene>
<organism evidence="1 2">
    <name type="scientific">Candidatus Obscuribacter phosphatis</name>
    <dbReference type="NCBI Taxonomy" id="1906157"/>
    <lineage>
        <taxon>Bacteria</taxon>
        <taxon>Bacillati</taxon>
        <taxon>Candidatus Melainabacteria</taxon>
        <taxon>Candidatus Obscuribacterales</taxon>
        <taxon>Candidatus Obscuribacteraceae</taxon>
        <taxon>Candidatus Obscuribacter</taxon>
    </lineage>
</organism>
<evidence type="ECO:0000313" key="2">
    <source>
        <dbReference type="Proteomes" id="UP000664277"/>
    </source>
</evidence>
<sequence>MQELKLSTQSIKAIQLEGKARTKLVITDVDGTLASFWDYFVPAIRDFIKDVSTRTNKPALELSRDIGHVIERRGTHEYPWLLEETGFAWAHYKNQPEEFLEEFVKPFWKAVDDNRSRYLRPFPRVLETLQELKEKGVKIVALSDAPDYMARVRNKQIFDGLLDAVYSLETVEPPKDDMYRPITLAHGRERVKALQESTSDLQTRLVTLPVDWEKPCPHGLDRVLSDFEVYPQECLFVGDSLAKDGIVAASRGIRFVWAHYGSSLSAEYEEIAYHYLKPDIEKGGKPEGKKLPTELIEAVAARYDEILNFV</sequence>
<proteinExistence type="predicted"/>
<dbReference type="GO" id="GO:0006281">
    <property type="term" value="P:DNA repair"/>
    <property type="evidence" value="ECO:0007669"/>
    <property type="project" value="TreeGrafter"/>
</dbReference>
<dbReference type="Proteomes" id="UP000664277">
    <property type="component" value="Unassembled WGS sequence"/>
</dbReference>
<dbReference type="PANTHER" id="PTHR43434:SF1">
    <property type="entry name" value="PHOSPHOGLYCOLATE PHOSPHATASE"/>
    <property type="match status" value="1"/>
</dbReference>
<dbReference type="InterPro" id="IPR023214">
    <property type="entry name" value="HAD_sf"/>
</dbReference>
<reference evidence="1" key="1">
    <citation type="submission" date="2021-02" db="EMBL/GenBank/DDBJ databases">
        <title>Genome-Resolved Metagenomics of a Microbial Community Performing Photosynthetic Biological Nutrient Removal.</title>
        <authorList>
            <person name="Mcdaniel E.A."/>
        </authorList>
    </citation>
    <scope>NUCLEOTIDE SEQUENCE</scope>
    <source>
        <strain evidence="1">UWPOB_OBS1</strain>
    </source>
</reference>
<dbReference type="InterPro" id="IPR050155">
    <property type="entry name" value="HAD-like_hydrolase_sf"/>
</dbReference>
<dbReference type="SFLD" id="SFLDG01129">
    <property type="entry name" value="C1.5:_HAD__Beta-PGM__Phosphata"/>
    <property type="match status" value="1"/>
</dbReference>
<dbReference type="GO" id="GO:0008967">
    <property type="term" value="F:phosphoglycolate phosphatase activity"/>
    <property type="evidence" value="ECO:0007669"/>
    <property type="project" value="TreeGrafter"/>
</dbReference>
<comment type="caution">
    <text evidence="1">The sequence shown here is derived from an EMBL/GenBank/DDBJ whole genome shotgun (WGS) entry which is preliminary data.</text>
</comment>
<dbReference type="PANTHER" id="PTHR43434">
    <property type="entry name" value="PHOSPHOGLYCOLATE PHOSPHATASE"/>
    <property type="match status" value="1"/>
</dbReference>
<dbReference type="EMBL" id="JAFLCK010000018">
    <property type="protein sequence ID" value="MBN8661317.1"/>
    <property type="molecule type" value="Genomic_DNA"/>
</dbReference>
<name>A0A8J7PH62_9BACT</name>
<accession>A0A8J7PH62</accession>
<dbReference type="SUPFAM" id="SSF56784">
    <property type="entry name" value="HAD-like"/>
    <property type="match status" value="1"/>
</dbReference>
<dbReference type="InterPro" id="IPR036412">
    <property type="entry name" value="HAD-like_sf"/>
</dbReference>
<dbReference type="SFLD" id="SFLDS00003">
    <property type="entry name" value="Haloacid_Dehalogenase"/>
    <property type="match status" value="1"/>
</dbReference>
<dbReference type="InterPro" id="IPR023198">
    <property type="entry name" value="PGP-like_dom2"/>
</dbReference>
<protein>
    <submittedName>
        <fullName evidence="1">HAD family hydrolase</fullName>
    </submittedName>
</protein>
<dbReference type="Gene3D" id="1.10.150.240">
    <property type="entry name" value="Putative phosphatase, domain 2"/>
    <property type="match status" value="1"/>
</dbReference>